<dbReference type="OrthoDB" id="9811174at2"/>
<keyword evidence="7" id="KW-1185">Reference proteome</keyword>
<dbReference type="EMBL" id="VBWP01000001">
    <property type="protein sequence ID" value="TLG77406.1"/>
    <property type="molecule type" value="Genomic_DNA"/>
</dbReference>
<evidence type="ECO:0000313" key="6">
    <source>
        <dbReference type="EMBL" id="TLG77406.1"/>
    </source>
</evidence>
<evidence type="ECO:0000256" key="2">
    <source>
        <dbReference type="ARBA" id="ARBA00023015"/>
    </source>
</evidence>
<dbReference type="Proteomes" id="UP000306912">
    <property type="component" value="Unassembled WGS sequence"/>
</dbReference>
<dbReference type="InterPro" id="IPR009061">
    <property type="entry name" value="DNA-bd_dom_put_sf"/>
</dbReference>
<dbReference type="InParanoid" id="A0A5R8QI53"/>
<dbReference type="Pfam" id="PF13411">
    <property type="entry name" value="MerR_1"/>
    <property type="match status" value="1"/>
</dbReference>
<evidence type="ECO:0000313" key="7">
    <source>
        <dbReference type="Proteomes" id="UP000306912"/>
    </source>
</evidence>
<dbReference type="InterPro" id="IPR000551">
    <property type="entry name" value="MerR-type_HTH_dom"/>
</dbReference>
<dbReference type="PANTHER" id="PTHR30204:SF69">
    <property type="entry name" value="MERR-FAMILY TRANSCRIPTIONAL REGULATOR"/>
    <property type="match status" value="1"/>
</dbReference>
<dbReference type="SMART" id="SM00422">
    <property type="entry name" value="HTH_MERR"/>
    <property type="match status" value="1"/>
</dbReference>
<dbReference type="PROSITE" id="PS50937">
    <property type="entry name" value="HTH_MERR_2"/>
    <property type="match status" value="1"/>
</dbReference>
<dbReference type="PANTHER" id="PTHR30204">
    <property type="entry name" value="REDOX-CYCLING DRUG-SENSING TRANSCRIPTIONAL ACTIVATOR SOXR"/>
    <property type="match status" value="1"/>
</dbReference>
<dbReference type="CDD" id="cd01109">
    <property type="entry name" value="HTH_YyaN"/>
    <property type="match status" value="1"/>
</dbReference>
<evidence type="ECO:0000256" key="3">
    <source>
        <dbReference type="ARBA" id="ARBA00023125"/>
    </source>
</evidence>
<evidence type="ECO:0000256" key="4">
    <source>
        <dbReference type="ARBA" id="ARBA00023163"/>
    </source>
</evidence>
<evidence type="ECO:0000259" key="5">
    <source>
        <dbReference type="PROSITE" id="PS50937"/>
    </source>
</evidence>
<dbReference type="RefSeq" id="WP_138190015.1">
    <property type="nucleotide sequence ID" value="NZ_VBWP01000001.1"/>
</dbReference>
<dbReference type="Gene3D" id="1.10.1660.10">
    <property type="match status" value="1"/>
</dbReference>
<sequence>MFLMKEFSEQTGFSIDTLRYYEKIGLLKPDRNEHGYRIYSKRDLEWVAFIKKLKATQMPLAKIIEYSELRSAGEGTLTQRKALLIEHQEKMQKELAIIIDGQTAIANKIKFYEEMEKEQ</sequence>
<dbReference type="GO" id="GO:0003677">
    <property type="term" value="F:DNA binding"/>
    <property type="evidence" value="ECO:0007669"/>
    <property type="project" value="UniProtKB-KW"/>
</dbReference>
<keyword evidence="1" id="KW-0678">Repressor</keyword>
<keyword evidence="4" id="KW-0804">Transcription</keyword>
<gene>
    <name evidence="6" type="ORF">FEZ08_01945</name>
</gene>
<organism evidence="6 7">
    <name type="scientific">Culicoidibacter larvae</name>
    <dbReference type="NCBI Taxonomy" id="2579976"/>
    <lineage>
        <taxon>Bacteria</taxon>
        <taxon>Bacillati</taxon>
        <taxon>Bacillota</taxon>
        <taxon>Culicoidibacteria</taxon>
        <taxon>Culicoidibacterales</taxon>
        <taxon>Culicoidibacteraceae</taxon>
        <taxon>Culicoidibacter</taxon>
    </lineage>
</organism>
<dbReference type="SUPFAM" id="SSF46955">
    <property type="entry name" value="Putative DNA-binding domain"/>
    <property type="match status" value="1"/>
</dbReference>
<accession>A0A5R8QI53</accession>
<reference evidence="6 7" key="1">
    <citation type="submission" date="2019-05" db="EMBL/GenBank/DDBJ databases">
        <title>Culicoidintestinum kansasii gen. nov., sp. nov. from the gastrointestinal tract of the biting midge, Culicoides sonorensis.</title>
        <authorList>
            <person name="Neupane S."/>
            <person name="Ghosh A."/>
            <person name="Gunther S."/>
            <person name="Martin K."/>
            <person name="Zurek L."/>
        </authorList>
    </citation>
    <scope>NUCLEOTIDE SEQUENCE [LARGE SCALE GENOMIC DNA]</scope>
    <source>
        <strain evidence="6 7">CS-1</strain>
    </source>
</reference>
<keyword evidence="2" id="KW-0805">Transcription regulation</keyword>
<protein>
    <submittedName>
        <fullName evidence="6">MerR family transcriptional regulator</fullName>
    </submittedName>
</protein>
<name>A0A5R8QI53_9FIRM</name>
<dbReference type="InterPro" id="IPR047057">
    <property type="entry name" value="MerR_fam"/>
</dbReference>
<feature type="domain" description="HTH merR-type" evidence="5">
    <location>
        <begin position="1"/>
        <end position="69"/>
    </location>
</feature>
<dbReference type="AlphaFoldDB" id="A0A5R8QI53"/>
<comment type="caution">
    <text evidence="6">The sequence shown here is derived from an EMBL/GenBank/DDBJ whole genome shotgun (WGS) entry which is preliminary data.</text>
</comment>
<proteinExistence type="predicted"/>
<evidence type="ECO:0000256" key="1">
    <source>
        <dbReference type="ARBA" id="ARBA00022491"/>
    </source>
</evidence>
<keyword evidence="3" id="KW-0238">DNA-binding</keyword>
<dbReference type="GO" id="GO:0003700">
    <property type="term" value="F:DNA-binding transcription factor activity"/>
    <property type="evidence" value="ECO:0007669"/>
    <property type="project" value="InterPro"/>
</dbReference>